<protein>
    <recommendedName>
        <fullName evidence="3">Phosphoribulokinase/uridine kinase domain-containing protein</fullName>
    </recommendedName>
</protein>
<dbReference type="SUPFAM" id="SSF52540">
    <property type="entry name" value="P-loop containing nucleoside triphosphate hydrolases"/>
    <property type="match status" value="1"/>
</dbReference>
<dbReference type="Proteomes" id="UP001431010">
    <property type="component" value="Chromosome"/>
</dbReference>
<sequence length="211" mass="22462">MDKRQAAAVAKQDDPSLVIAVSGTSGAGKSSVIATTAEMLMGAARLHFDDYVTLGNDIAQIRAWIDAGADPDEIKTPVMAVDLRNLISGKPVQPPNGGSIVHPANYIMIEEPFGRARQELAGLIDLTVYIDVPPEVALARRIVREIASPQKQAAQLVGEIEGQLLAFLAIGRDAYLAAARAARDSADLLLDGMLPVDELAASIVEEVRRRS</sequence>
<keyword evidence="2" id="KW-1185">Reference proteome</keyword>
<dbReference type="InterPro" id="IPR027417">
    <property type="entry name" value="P-loop_NTPase"/>
</dbReference>
<gene>
    <name evidence="1" type="ORF">LQG66_18550</name>
</gene>
<organism evidence="1 2">
    <name type="scientific">Bradyrhizobium ontarionense</name>
    <dbReference type="NCBI Taxonomy" id="2898149"/>
    <lineage>
        <taxon>Bacteria</taxon>
        <taxon>Pseudomonadati</taxon>
        <taxon>Pseudomonadota</taxon>
        <taxon>Alphaproteobacteria</taxon>
        <taxon>Hyphomicrobiales</taxon>
        <taxon>Nitrobacteraceae</taxon>
        <taxon>Bradyrhizobium</taxon>
    </lineage>
</organism>
<dbReference type="RefSeq" id="WP_231327613.1">
    <property type="nucleotide sequence ID" value="NZ_CP088156.1"/>
</dbReference>
<reference evidence="1" key="1">
    <citation type="journal article" date="2024" name="Antonie Van Leeuwenhoek">
        <title>Bradyrhizobium ontarionense sp. nov., a novel bacterial symbiont isolated from Aeschynomene indica (Indian jointvetch), harbours photosynthesis, nitrogen fixation and nitrous oxide (N2O) reductase genes.</title>
        <authorList>
            <person name="Bromfield E.S.P."/>
            <person name="Cloutier S."/>
        </authorList>
    </citation>
    <scope>NUCLEOTIDE SEQUENCE</scope>
    <source>
        <strain evidence="1">A19</strain>
    </source>
</reference>
<accession>A0ABY3RLJ7</accession>
<dbReference type="EMBL" id="CP088156">
    <property type="protein sequence ID" value="UFZ08164.1"/>
    <property type="molecule type" value="Genomic_DNA"/>
</dbReference>
<proteinExistence type="predicted"/>
<evidence type="ECO:0000313" key="2">
    <source>
        <dbReference type="Proteomes" id="UP001431010"/>
    </source>
</evidence>
<name>A0ABY3RLJ7_9BRAD</name>
<evidence type="ECO:0000313" key="1">
    <source>
        <dbReference type="EMBL" id="UFZ08164.1"/>
    </source>
</evidence>
<evidence type="ECO:0008006" key="3">
    <source>
        <dbReference type="Google" id="ProtNLM"/>
    </source>
</evidence>
<dbReference type="Gene3D" id="3.40.50.300">
    <property type="entry name" value="P-loop containing nucleotide triphosphate hydrolases"/>
    <property type="match status" value="1"/>
</dbReference>